<dbReference type="InterPro" id="IPR017941">
    <property type="entry name" value="Rieske_2Fe-2S"/>
</dbReference>
<dbReference type="Pfam" id="PF00355">
    <property type="entry name" value="Rieske"/>
    <property type="match status" value="1"/>
</dbReference>
<dbReference type="InterPro" id="IPR050584">
    <property type="entry name" value="Cholesterol_7-desaturase"/>
</dbReference>
<protein>
    <submittedName>
        <fullName evidence="7">Rieske 2Fe-2S domain-containing protein</fullName>
    </submittedName>
</protein>
<keyword evidence="3" id="KW-0560">Oxidoreductase</keyword>
<evidence type="ECO:0000256" key="2">
    <source>
        <dbReference type="ARBA" id="ARBA00022723"/>
    </source>
</evidence>
<evidence type="ECO:0000256" key="1">
    <source>
        <dbReference type="ARBA" id="ARBA00022714"/>
    </source>
</evidence>
<dbReference type="EMBL" id="JBHRXY010000045">
    <property type="protein sequence ID" value="MFC3631808.1"/>
    <property type="molecule type" value="Genomic_DNA"/>
</dbReference>
<sequence>MSRAENTEMGSKMKPSELEAGWFPAGLQNYVLPKTAGRVVIADNDIALWRGEDGQIRAWENRCPHRGMRLSYGIVRGNTLTCLYHGWSYDGAGACAGIPAHPDLTPPKTIRAKAYRAADSGGFIWVANSGETTAAPSIDGDWVPNRSVHIDLAPASLNELAKGIGAELVSKITDHAAIVRVPEVEGKVLLAFLDMKEHGAMIHTSVPASASEDVVIAVSKLSTRLRQVFKASSAA</sequence>
<name>A0ABV7UA20_9RHOB</name>
<feature type="domain" description="Rieske" evidence="6">
    <location>
        <begin position="22"/>
        <end position="126"/>
    </location>
</feature>
<dbReference type="PROSITE" id="PS51296">
    <property type="entry name" value="RIESKE"/>
    <property type="match status" value="1"/>
</dbReference>
<keyword evidence="1" id="KW-0001">2Fe-2S</keyword>
<dbReference type="InterPro" id="IPR036922">
    <property type="entry name" value="Rieske_2Fe-2S_sf"/>
</dbReference>
<dbReference type="InterPro" id="IPR015881">
    <property type="entry name" value="ARHD_Rieske_2Fe_2S"/>
</dbReference>
<keyword evidence="2" id="KW-0479">Metal-binding</keyword>
<accession>A0ABV7UA20</accession>
<dbReference type="SUPFAM" id="SSF50022">
    <property type="entry name" value="ISP domain"/>
    <property type="match status" value="1"/>
</dbReference>
<organism evidence="7 8">
    <name type="scientific">Paracoccus angustae</name>
    <dbReference type="NCBI Taxonomy" id="1671480"/>
    <lineage>
        <taxon>Bacteria</taxon>
        <taxon>Pseudomonadati</taxon>
        <taxon>Pseudomonadota</taxon>
        <taxon>Alphaproteobacteria</taxon>
        <taxon>Rhodobacterales</taxon>
        <taxon>Paracoccaceae</taxon>
        <taxon>Paracoccus</taxon>
    </lineage>
</organism>
<dbReference type="PANTHER" id="PTHR21266:SF60">
    <property type="entry name" value="3-KETOSTEROID-9-ALPHA-MONOOXYGENASE, OXYGENASE COMPONENT"/>
    <property type="match status" value="1"/>
</dbReference>
<dbReference type="PROSITE" id="PS00570">
    <property type="entry name" value="RING_HYDROXYL_ALPHA"/>
    <property type="match status" value="1"/>
</dbReference>
<evidence type="ECO:0000313" key="8">
    <source>
        <dbReference type="Proteomes" id="UP001595539"/>
    </source>
</evidence>
<dbReference type="PANTHER" id="PTHR21266">
    <property type="entry name" value="IRON-SULFUR DOMAIN CONTAINING PROTEIN"/>
    <property type="match status" value="1"/>
</dbReference>
<dbReference type="CDD" id="cd03469">
    <property type="entry name" value="Rieske_RO_Alpha_N"/>
    <property type="match status" value="1"/>
</dbReference>
<gene>
    <name evidence="7" type="ORF">ACFOM8_20505</name>
</gene>
<dbReference type="Proteomes" id="UP001595539">
    <property type="component" value="Unassembled WGS sequence"/>
</dbReference>
<proteinExistence type="predicted"/>
<evidence type="ECO:0000313" key="7">
    <source>
        <dbReference type="EMBL" id="MFC3631808.1"/>
    </source>
</evidence>
<keyword evidence="5" id="KW-0411">Iron-sulfur</keyword>
<evidence type="ECO:0000256" key="5">
    <source>
        <dbReference type="ARBA" id="ARBA00023014"/>
    </source>
</evidence>
<evidence type="ECO:0000256" key="4">
    <source>
        <dbReference type="ARBA" id="ARBA00023004"/>
    </source>
</evidence>
<keyword evidence="8" id="KW-1185">Reference proteome</keyword>
<keyword evidence="4" id="KW-0408">Iron</keyword>
<dbReference type="Gene3D" id="2.102.10.10">
    <property type="entry name" value="Rieske [2Fe-2S] iron-sulphur domain"/>
    <property type="match status" value="1"/>
</dbReference>
<reference evidence="8" key="1">
    <citation type="journal article" date="2019" name="Int. J. Syst. Evol. Microbiol.">
        <title>The Global Catalogue of Microorganisms (GCM) 10K type strain sequencing project: providing services to taxonomists for standard genome sequencing and annotation.</title>
        <authorList>
            <consortium name="The Broad Institute Genomics Platform"/>
            <consortium name="The Broad Institute Genome Sequencing Center for Infectious Disease"/>
            <person name="Wu L."/>
            <person name="Ma J."/>
        </authorList>
    </citation>
    <scope>NUCLEOTIDE SEQUENCE [LARGE SCALE GENOMIC DNA]</scope>
    <source>
        <strain evidence="8">KCTC 42473</strain>
    </source>
</reference>
<dbReference type="RefSeq" id="WP_377764198.1">
    <property type="nucleotide sequence ID" value="NZ_JBHRXY010000045.1"/>
</dbReference>
<comment type="caution">
    <text evidence="7">The sequence shown here is derived from an EMBL/GenBank/DDBJ whole genome shotgun (WGS) entry which is preliminary data.</text>
</comment>
<evidence type="ECO:0000259" key="6">
    <source>
        <dbReference type="PROSITE" id="PS51296"/>
    </source>
</evidence>
<evidence type="ECO:0000256" key="3">
    <source>
        <dbReference type="ARBA" id="ARBA00023002"/>
    </source>
</evidence>